<reference evidence="2" key="1">
    <citation type="journal article" date="2023" name="G3 (Bethesda)">
        <title>Genome assembly and association tests identify interacting loci associated with vigor, precocity, and sex in interspecific pistachio rootstocks.</title>
        <authorList>
            <person name="Palmer W."/>
            <person name="Jacygrad E."/>
            <person name="Sagayaradj S."/>
            <person name="Cavanaugh K."/>
            <person name="Han R."/>
            <person name="Bertier L."/>
            <person name="Beede B."/>
            <person name="Kafkas S."/>
            <person name="Golino D."/>
            <person name="Preece J."/>
            <person name="Michelmore R."/>
        </authorList>
    </citation>
    <scope>NUCLEOTIDE SEQUENCE [LARGE SCALE GENOMIC DNA]</scope>
</reference>
<dbReference type="Proteomes" id="UP001164250">
    <property type="component" value="Chromosome 6"/>
</dbReference>
<sequence length="115" mass="13917">MEIFSKHLSETDISERLSIPAHALHHFEMFEGQDVVVKDWKDKTWKFRFSTRARGHKRPIFTGQWISFVQKYGLQPYDLLIFNKLEDDQFRIQMVRETDRKLFGQQLMWIQVDQA</sequence>
<keyword evidence="2" id="KW-1185">Reference proteome</keyword>
<accession>A0ACC1B6Y3</accession>
<protein>
    <submittedName>
        <fullName evidence="1">Uncharacterized protein</fullName>
    </submittedName>
</protein>
<organism evidence="1 2">
    <name type="scientific">Pistacia atlantica</name>
    <dbReference type="NCBI Taxonomy" id="434234"/>
    <lineage>
        <taxon>Eukaryota</taxon>
        <taxon>Viridiplantae</taxon>
        <taxon>Streptophyta</taxon>
        <taxon>Embryophyta</taxon>
        <taxon>Tracheophyta</taxon>
        <taxon>Spermatophyta</taxon>
        <taxon>Magnoliopsida</taxon>
        <taxon>eudicotyledons</taxon>
        <taxon>Gunneridae</taxon>
        <taxon>Pentapetalae</taxon>
        <taxon>rosids</taxon>
        <taxon>malvids</taxon>
        <taxon>Sapindales</taxon>
        <taxon>Anacardiaceae</taxon>
        <taxon>Pistacia</taxon>
    </lineage>
</organism>
<proteinExistence type="predicted"/>
<comment type="caution">
    <text evidence="1">The sequence shown here is derived from an EMBL/GenBank/DDBJ whole genome shotgun (WGS) entry which is preliminary data.</text>
</comment>
<name>A0ACC1B6Y3_9ROSI</name>
<dbReference type="EMBL" id="CM047902">
    <property type="protein sequence ID" value="KAJ0094677.1"/>
    <property type="molecule type" value="Genomic_DNA"/>
</dbReference>
<evidence type="ECO:0000313" key="1">
    <source>
        <dbReference type="EMBL" id="KAJ0094677.1"/>
    </source>
</evidence>
<gene>
    <name evidence="1" type="ORF">Patl1_17117</name>
</gene>
<evidence type="ECO:0000313" key="2">
    <source>
        <dbReference type="Proteomes" id="UP001164250"/>
    </source>
</evidence>